<protein>
    <submittedName>
        <fullName evidence="2">Uncharacterized protein</fullName>
    </submittedName>
</protein>
<keyword evidence="1" id="KW-1133">Transmembrane helix</keyword>
<proteinExistence type="predicted"/>
<dbReference type="EMBL" id="CP087781">
    <property type="protein sequence ID" value="UZA52456.1"/>
    <property type="molecule type" value="Genomic_DNA"/>
</dbReference>
<evidence type="ECO:0000256" key="1">
    <source>
        <dbReference type="SAM" id="Phobius"/>
    </source>
</evidence>
<dbReference type="Proteomes" id="UP000254133">
    <property type="component" value="Unassembled WGS sequence"/>
</dbReference>
<sequence>MGEKIFDYIANHRTLVLLLVPAMMVFSYLVVLVNPFNFIELINYKLLERYTPSFFKMISIDRLRAKTSIMSFLVFYHVLFLCLYYLILFYYVLYYKFFIKYRHGDNFIDVMNNNIKRSGFFVFMTWIVSTVMVVGCFFVYNHSIRIHEIRILFLSIGVTGFYPMYIVYTFHLLFVAFLNAKKQ</sequence>
<dbReference type="AlphaFoldDB" id="A0A1T0A266"/>
<keyword evidence="7" id="KW-1185">Reference proteome</keyword>
<evidence type="ECO:0000313" key="7">
    <source>
        <dbReference type="Proteomes" id="UP001163632"/>
    </source>
</evidence>
<dbReference type="Proteomes" id="UP001163283">
    <property type="component" value="Chromosome"/>
</dbReference>
<reference evidence="2 5" key="1">
    <citation type="submission" date="2018-06" db="EMBL/GenBank/DDBJ databases">
        <authorList>
            <consortium name="Pathogen Informatics"/>
            <person name="Doyle S."/>
        </authorList>
    </citation>
    <scope>NUCLEOTIDE SEQUENCE [LARGE SCALE GENOMIC DNA]</scope>
    <source>
        <strain evidence="2 5">NCTC9426</strain>
    </source>
</reference>
<dbReference type="KEGG" id="mboi:DQF64_04435"/>
<reference evidence="3 6" key="2">
    <citation type="journal article" date="2022" name="BMC Microbiol.">
        <title>Whole genome sequencing of Moraxella bovis strains from North America reveals two genotypes with different genetic determinants.</title>
        <authorList>
            <person name="Wynn E.L."/>
            <person name="Hille M.M."/>
            <person name="Loy J.D."/>
            <person name="Schuller G."/>
            <person name="Kuhn K.L."/>
            <person name="Dickey A.M."/>
            <person name="Bono J.L."/>
            <person name="Clawson M.L."/>
        </authorList>
    </citation>
    <scope>NUCLEOTIDE SEQUENCE</scope>
    <source>
        <strain evidence="3">SAM102599</strain>
        <strain evidence="4 6">SAM57978</strain>
    </source>
</reference>
<dbReference type="Proteomes" id="UP001163632">
    <property type="component" value="Chromosome"/>
</dbReference>
<evidence type="ECO:0000313" key="2">
    <source>
        <dbReference type="EMBL" id="STY93043.1"/>
    </source>
</evidence>
<accession>A0A1T0A266</accession>
<feature type="transmembrane region" description="Helical" evidence="1">
    <location>
        <begin position="152"/>
        <end position="178"/>
    </location>
</feature>
<organism evidence="2 5">
    <name type="scientific">Moraxella bovis</name>
    <dbReference type="NCBI Taxonomy" id="476"/>
    <lineage>
        <taxon>Bacteria</taxon>
        <taxon>Pseudomonadati</taxon>
        <taxon>Pseudomonadota</taxon>
        <taxon>Gammaproteobacteria</taxon>
        <taxon>Moraxellales</taxon>
        <taxon>Moraxellaceae</taxon>
        <taxon>Moraxella</taxon>
    </lineage>
</organism>
<dbReference type="RefSeq" id="WP_078274177.1">
    <property type="nucleotide sequence ID" value="NZ_CP030241.1"/>
</dbReference>
<dbReference type="EMBL" id="UGPZ01000003">
    <property type="protein sequence ID" value="STY93043.1"/>
    <property type="molecule type" value="Genomic_DNA"/>
</dbReference>
<feature type="transmembrane region" description="Helical" evidence="1">
    <location>
        <begin position="120"/>
        <end position="140"/>
    </location>
</feature>
<evidence type="ECO:0000313" key="3">
    <source>
        <dbReference type="EMBL" id="UZA03983.1"/>
    </source>
</evidence>
<feature type="transmembrane region" description="Helical" evidence="1">
    <location>
        <begin position="15"/>
        <end position="39"/>
    </location>
</feature>
<name>A0A1T0A266_MORBO</name>
<evidence type="ECO:0000313" key="6">
    <source>
        <dbReference type="Proteomes" id="UP001163283"/>
    </source>
</evidence>
<dbReference type="EMBL" id="CP087830">
    <property type="protein sequence ID" value="UZA03983.1"/>
    <property type="molecule type" value="Genomic_DNA"/>
</dbReference>
<gene>
    <name evidence="3" type="ORF">LP092_04355</name>
    <name evidence="4" type="ORF">LP129_04760</name>
    <name evidence="2" type="ORF">NCTC9426_01757</name>
</gene>
<dbReference type="STRING" id="476.B0182_06820"/>
<keyword evidence="1" id="KW-0472">Membrane</keyword>
<evidence type="ECO:0000313" key="4">
    <source>
        <dbReference type="EMBL" id="UZA52456.1"/>
    </source>
</evidence>
<dbReference type="GeneID" id="77189188"/>
<keyword evidence="1" id="KW-0812">Transmembrane</keyword>
<evidence type="ECO:0000313" key="5">
    <source>
        <dbReference type="Proteomes" id="UP000254133"/>
    </source>
</evidence>
<feature type="transmembrane region" description="Helical" evidence="1">
    <location>
        <begin position="72"/>
        <end position="93"/>
    </location>
</feature>